<sequence>MNKYKFIFLITLKLFENKRKTLLSLKKPQSSATLASLSLYFNYVRSTISRQVVVFLSKLNINVNVNQEASAPNEILYLNKTAYYLKFYAMNFEYIFIIGCCSSTLPN</sequence>
<keyword evidence="2" id="KW-1185">Reference proteome</keyword>
<protein>
    <submittedName>
        <fullName evidence="1">Uncharacterized protein</fullName>
    </submittedName>
</protein>
<dbReference type="AlphaFoldDB" id="A0A3M7PUS2"/>
<evidence type="ECO:0000313" key="2">
    <source>
        <dbReference type="Proteomes" id="UP000276133"/>
    </source>
</evidence>
<evidence type="ECO:0000313" key="1">
    <source>
        <dbReference type="EMBL" id="RNA02505.1"/>
    </source>
</evidence>
<name>A0A3M7PUS2_BRAPC</name>
<comment type="caution">
    <text evidence="1">The sequence shown here is derived from an EMBL/GenBank/DDBJ whole genome shotgun (WGS) entry which is preliminary data.</text>
</comment>
<dbReference type="EMBL" id="REGN01008851">
    <property type="protein sequence ID" value="RNA02505.1"/>
    <property type="molecule type" value="Genomic_DNA"/>
</dbReference>
<dbReference type="Proteomes" id="UP000276133">
    <property type="component" value="Unassembled WGS sequence"/>
</dbReference>
<accession>A0A3M7PUS2</accession>
<proteinExistence type="predicted"/>
<organism evidence="1 2">
    <name type="scientific">Brachionus plicatilis</name>
    <name type="common">Marine rotifer</name>
    <name type="synonym">Brachionus muelleri</name>
    <dbReference type="NCBI Taxonomy" id="10195"/>
    <lineage>
        <taxon>Eukaryota</taxon>
        <taxon>Metazoa</taxon>
        <taxon>Spiralia</taxon>
        <taxon>Gnathifera</taxon>
        <taxon>Rotifera</taxon>
        <taxon>Eurotatoria</taxon>
        <taxon>Monogononta</taxon>
        <taxon>Pseudotrocha</taxon>
        <taxon>Ploima</taxon>
        <taxon>Brachionidae</taxon>
        <taxon>Brachionus</taxon>
    </lineage>
</organism>
<reference evidence="1 2" key="1">
    <citation type="journal article" date="2018" name="Sci. Rep.">
        <title>Genomic signatures of local adaptation to the degree of environmental predictability in rotifers.</title>
        <authorList>
            <person name="Franch-Gras L."/>
            <person name="Hahn C."/>
            <person name="Garcia-Roger E.M."/>
            <person name="Carmona M.J."/>
            <person name="Serra M."/>
            <person name="Gomez A."/>
        </authorList>
    </citation>
    <scope>NUCLEOTIDE SEQUENCE [LARGE SCALE GENOMIC DNA]</scope>
    <source>
        <strain evidence="1">HYR1</strain>
    </source>
</reference>
<gene>
    <name evidence="1" type="ORF">BpHYR1_039285</name>
</gene>